<dbReference type="InterPro" id="IPR033762">
    <property type="entry name" value="MCM_OB"/>
</dbReference>
<dbReference type="AlphaFoldDB" id="A0AAV9IXG9"/>
<keyword evidence="8 11" id="KW-0238">DNA-binding</keyword>
<dbReference type="Pfam" id="PF14551">
    <property type="entry name" value="MCM_N"/>
    <property type="match status" value="1"/>
</dbReference>
<dbReference type="InterPro" id="IPR001208">
    <property type="entry name" value="MCM_dom"/>
</dbReference>
<dbReference type="Gene3D" id="3.30.1640.10">
    <property type="entry name" value="mini-chromosome maintenance (MCM) complex, chain A, domain 1"/>
    <property type="match status" value="1"/>
</dbReference>
<dbReference type="SUPFAM" id="SSF50249">
    <property type="entry name" value="Nucleic acid-binding proteins"/>
    <property type="match status" value="1"/>
</dbReference>
<keyword evidence="7 11" id="KW-0067">ATP-binding</keyword>
<dbReference type="EMBL" id="JANCYW010000009">
    <property type="protein sequence ID" value="KAK4536800.1"/>
    <property type="molecule type" value="Genomic_DNA"/>
</dbReference>
<feature type="region of interest" description="Disordered" evidence="14">
    <location>
        <begin position="327"/>
        <end position="349"/>
    </location>
</feature>
<accession>A0AAV9IXG9</accession>
<protein>
    <recommendedName>
        <fullName evidence="12">DNA replication licensing factor MCM6</fullName>
        <ecNumber evidence="12">3.6.4.12</ecNumber>
    </recommendedName>
</protein>
<dbReference type="CDD" id="cd17757">
    <property type="entry name" value="MCM6"/>
    <property type="match status" value="1"/>
</dbReference>
<evidence type="ECO:0000259" key="15">
    <source>
        <dbReference type="PROSITE" id="PS50051"/>
    </source>
</evidence>
<keyword evidence="17" id="KW-1185">Reference proteome</keyword>
<dbReference type="SMART" id="SM00350">
    <property type="entry name" value="MCM"/>
    <property type="match status" value="1"/>
</dbReference>
<dbReference type="GO" id="GO:1990518">
    <property type="term" value="F:single-stranded 3'-5' DNA helicase activity"/>
    <property type="evidence" value="ECO:0007669"/>
    <property type="project" value="TreeGrafter"/>
</dbReference>
<dbReference type="PROSITE" id="PS00847">
    <property type="entry name" value="MCM_1"/>
    <property type="match status" value="1"/>
</dbReference>
<dbReference type="InterPro" id="IPR027417">
    <property type="entry name" value="P-loop_NTPase"/>
</dbReference>
<dbReference type="PRINTS" id="PR01657">
    <property type="entry name" value="MCMFAMILY"/>
</dbReference>
<dbReference type="GO" id="GO:1902969">
    <property type="term" value="P:mitotic DNA replication"/>
    <property type="evidence" value="ECO:0007669"/>
    <property type="project" value="TreeGrafter"/>
</dbReference>
<evidence type="ECO:0000256" key="10">
    <source>
        <dbReference type="ARBA" id="ARBA00023306"/>
    </source>
</evidence>
<comment type="function">
    <text evidence="12">Acts as component of the MCM2-7 complex (MCM complex) which is the replicative helicase essential for 'once per cell cycle' DNA replication initiation and elongation in eukaryotic cells. The active ATPase sites in the MCM2-7 ring are formed through the interaction surfaces of two neighboring subunits such that a critical structure of a conserved arginine finger motif is provided in trans relative to the ATP-binding site of the Walker A box of the adjacent subunit. The six ATPase active sites, however, are likely to contribute differentially to the complex helicase activity.</text>
</comment>
<evidence type="ECO:0000313" key="17">
    <source>
        <dbReference type="Proteomes" id="UP001301350"/>
    </source>
</evidence>
<comment type="subunit">
    <text evidence="12">Component of the MCM2-7 complex.</text>
</comment>
<dbReference type="GO" id="GO:0006270">
    <property type="term" value="P:DNA replication initiation"/>
    <property type="evidence" value="ECO:0007669"/>
    <property type="project" value="UniProtKB-UniRule"/>
</dbReference>
<feature type="domain" description="MCM C-terminal AAA(+) ATPase" evidence="15">
    <location>
        <begin position="424"/>
        <end position="630"/>
    </location>
</feature>
<dbReference type="GO" id="GO:0005634">
    <property type="term" value="C:nucleus"/>
    <property type="evidence" value="ECO:0007669"/>
    <property type="project" value="UniProtKB-SubCell"/>
</dbReference>
<sequence length="882" mass="97448">MATGTAFAPYASQGWGRGSVPAAAAGMDDEVSAAAASRGLAVTPWSDEVAQEVARVFFEFLERFRVDVPGVDGDDEGGEGEEERGGDLQVVRTAGRLVYVEALERLRRTEETTFVIEYVHLLSYSDELAEALLDSFYRFEPYLRRALFEFVRRHMPGLEMDPAGRPRMFWVSLCGLPHVRRLRDLRSDRIGALVSFSGTVTRTSEVRPELLVGTFVCDECGHEVTGVEQQNRYTEPPVCPSPDCGNHTAWKLVVERSKFVDWQRVRVQEHATEIPAGALPRTLDVIVRHENVERAKAGDKCTFTGTLVVVPEAATLAGPGERVEAVSAGGGGGSWAAKSRPDGAPSGTRQFGQRELNYRLCFIAGHVAPAASTRVFHGETLGHGLLERDALLEEGEALDSATLLEHMSAAERNEIMRLKSLPRLYQCMVHSVAPTVFGHDDIKRALLLMLFGGVHKCTAEHIHLRGDVNVCIVGDPSTAKSQFLKYVCSFMPRAVYTSGKASSAAGLTASVLKDSETGEFCIEAGALMLADNGICCIDEFDKMDLRDQVAIHEAMEQQTISISKAGIQATLNARASVLAAANPVGGRYDRSKTLRSNLQMSPAIMSRFDLFFVILDDCDEVSDYHIARYIVGLHQHQREAIQPELSTEQLQRYIRFARTLQPRIPPESRDLLVEHYKQLRANDLAQGGGGGGGGGGGTAYRITVRQLESMIRLSEALARLHLDAVVRPKYVKEAARLLRKSIIHVDTEDVQLDGEEPHEQTTSPGADTAARPVFRMGFGEYRQLGNRVVVYLRGLEARGQVGARESEIVQHLLHLRDETQEITTEEELRAEAQRLRAALRHMRLKDHILVQVDREQMEEAEDGMPPMVDRLLAAHPNYVLDA</sequence>
<proteinExistence type="inferred from homology"/>
<evidence type="ECO:0000256" key="7">
    <source>
        <dbReference type="ARBA" id="ARBA00022840"/>
    </source>
</evidence>
<feature type="coiled-coil region" evidence="13">
    <location>
        <begin position="815"/>
        <end position="845"/>
    </location>
</feature>
<dbReference type="InterPro" id="IPR031327">
    <property type="entry name" value="MCM"/>
</dbReference>
<dbReference type="Gene3D" id="2.20.28.10">
    <property type="match status" value="1"/>
</dbReference>
<evidence type="ECO:0000256" key="1">
    <source>
        <dbReference type="ARBA" id="ARBA00004123"/>
    </source>
</evidence>
<reference evidence="16 17" key="1">
    <citation type="submission" date="2022-07" db="EMBL/GenBank/DDBJ databases">
        <title>Genome-wide signatures of adaptation to extreme environments.</title>
        <authorList>
            <person name="Cho C.H."/>
            <person name="Yoon H.S."/>
        </authorList>
    </citation>
    <scope>NUCLEOTIDE SEQUENCE [LARGE SCALE GENOMIC DNA]</scope>
    <source>
        <strain evidence="16 17">DBV 063 E5</strain>
    </source>
</reference>
<evidence type="ECO:0000256" key="4">
    <source>
        <dbReference type="ARBA" id="ARBA00022741"/>
    </source>
</evidence>
<name>A0AAV9IXG9_CYACA</name>
<keyword evidence="9" id="KW-0539">Nucleus</keyword>
<comment type="similarity">
    <text evidence="2 11">Belongs to the MCM family.</text>
</comment>
<evidence type="ECO:0000256" key="6">
    <source>
        <dbReference type="ARBA" id="ARBA00022806"/>
    </source>
</evidence>
<dbReference type="PANTHER" id="PTHR11630">
    <property type="entry name" value="DNA REPLICATION LICENSING FACTOR MCM FAMILY MEMBER"/>
    <property type="match status" value="1"/>
</dbReference>
<dbReference type="InterPro" id="IPR008049">
    <property type="entry name" value="MCM6"/>
</dbReference>
<dbReference type="Gene3D" id="3.40.50.300">
    <property type="entry name" value="P-loop containing nucleotide triphosphate hydrolases"/>
    <property type="match status" value="1"/>
</dbReference>
<keyword evidence="13" id="KW-0175">Coiled coil</keyword>
<evidence type="ECO:0000256" key="13">
    <source>
        <dbReference type="SAM" id="Coils"/>
    </source>
</evidence>
<dbReference type="EC" id="3.6.4.12" evidence="12"/>
<comment type="catalytic activity">
    <reaction evidence="12">
        <text>ATP + H2O = ADP + phosphate + H(+)</text>
        <dbReference type="Rhea" id="RHEA:13065"/>
        <dbReference type="ChEBI" id="CHEBI:15377"/>
        <dbReference type="ChEBI" id="CHEBI:15378"/>
        <dbReference type="ChEBI" id="CHEBI:30616"/>
        <dbReference type="ChEBI" id="CHEBI:43474"/>
        <dbReference type="ChEBI" id="CHEBI:456216"/>
        <dbReference type="EC" id="3.6.4.12"/>
    </reaction>
</comment>
<evidence type="ECO:0000256" key="5">
    <source>
        <dbReference type="ARBA" id="ARBA00022801"/>
    </source>
</evidence>
<gene>
    <name evidence="16" type="ORF">CDCA_CDCA09G2825</name>
</gene>
<evidence type="ECO:0000256" key="2">
    <source>
        <dbReference type="ARBA" id="ARBA00008010"/>
    </source>
</evidence>
<evidence type="ECO:0000256" key="8">
    <source>
        <dbReference type="ARBA" id="ARBA00023125"/>
    </source>
</evidence>
<dbReference type="FunFam" id="3.40.50.300:FF:000115">
    <property type="entry name" value="DNA helicase"/>
    <property type="match status" value="1"/>
</dbReference>
<dbReference type="InterPro" id="IPR012340">
    <property type="entry name" value="NA-bd_OB-fold"/>
</dbReference>
<dbReference type="GO" id="GO:0003697">
    <property type="term" value="F:single-stranded DNA binding"/>
    <property type="evidence" value="ECO:0007669"/>
    <property type="project" value="TreeGrafter"/>
</dbReference>
<keyword evidence="3 12" id="KW-0235">DNA replication</keyword>
<evidence type="ECO:0000313" key="16">
    <source>
        <dbReference type="EMBL" id="KAK4536800.1"/>
    </source>
</evidence>
<keyword evidence="4 11" id="KW-0547">Nucleotide-binding</keyword>
<dbReference type="FunFam" id="2.20.28.10:FF:000003">
    <property type="entry name" value="DNA helicase"/>
    <property type="match status" value="1"/>
</dbReference>
<dbReference type="PANTHER" id="PTHR11630:SF43">
    <property type="entry name" value="DNA REPLICATION LICENSING FACTOR MCM6"/>
    <property type="match status" value="1"/>
</dbReference>
<keyword evidence="10 12" id="KW-0131">Cell cycle</keyword>
<dbReference type="InterPro" id="IPR041024">
    <property type="entry name" value="Mcm6_C"/>
</dbReference>
<dbReference type="InterPro" id="IPR018525">
    <property type="entry name" value="MCM_CS"/>
</dbReference>
<dbReference type="GO" id="GO:0016787">
    <property type="term" value="F:hydrolase activity"/>
    <property type="evidence" value="ECO:0007669"/>
    <property type="project" value="UniProtKB-KW"/>
</dbReference>
<dbReference type="InterPro" id="IPR041562">
    <property type="entry name" value="MCM_lid"/>
</dbReference>
<evidence type="ECO:0000256" key="3">
    <source>
        <dbReference type="ARBA" id="ARBA00022705"/>
    </source>
</evidence>
<dbReference type="SUPFAM" id="SSF52540">
    <property type="entry name" value="P-loop containing nucleoside triphosphate hydrolases"/>
    <property type="match status" value="1"/>
</dbReference>
<evidence type="ECO:0000256" key="11">
    <source>
        <dbReference type="RuleBase" id="RU004070"/>
    </source>
</evidence>
<dbReference type="PROSITE" id="PS50051">
    <property type="entry name" value="MCM_2"/>
    <property type="match status" value="1"/>
</dbReference>
<dbReference type="Proteomes" id="UP001301350">
    <property type="component" value="Unassembled WGS sequence"/>
</dbReference>
<comment type="caution">
    <text evidence="16">The sequence shown here is derived from an EMBL/GenBank/DDBJ whole genome shotgun (WGS) entry which is preliminary data.</text>
</comment>
<keyword evidence="5 12" id="KW-0378">Hydrolase</keyword>
<dbReference type="InterPro" id="IPR027925">
    <property type="entry name" value="MCM_N"/>
</dbReference>
<keyword evidence="6 12" id="KW-0347">Helicase</keyword>
<evidence type="ECO:0000256" key="9">
    <source>
        <dbReference type="ARBA" id="ARBA00023242"/>
    </source>
</evidence>
<dbReference type="Pfam" id="PF18263">
    <property type="entry name" value="WHD_MCM6"/>
    <property type="match status" value="1"/>
</dbReference>
<dbReference type="Pfam" id="PF17207">
    <property type="entry name" value="MCM_OB"/>
    <property type="match status" value="1"/>
</dbReference>
<dbReference type="PRINTS" id="PR01662">
    <property type="entry name" value="MCMPROTEIN6"/>
</dbReference>
<dbReference type="GO" id="GO:0042555">
    <property type="term" value="C:MCM complex"/>
    <property type="evidence" value="ECO:0007669"/>
    <property type="project" value="UniProtKB-UniRule"/>
</dbReference>
<evidence type="ECO:0000256" key="14">
    <source>
        <dbReference type="SAM" id="MobiDB-lite"/>
    </source>
</evidence>
<dbReference type="Gene3D" id="2.40.50.140">
    <property type="entry name" value="Nucleic acid-binding proteins"/>
    <property type="match status" value="1"/>
</dbReference>
<dbReference type="GO" id="GO:0005524">
    <property type="term" value="F:ATP binding"/>
    <property type="evidence" value="ECO:0007669"/>
    <property type="project" value="UniProtKB-UniRule"/>
</dbReference>
<dbReference type="GO" id="GO:0000727">
    <property type="term" value="P:double-strand break repair via break-induced replication"/>
    <property type="evidence" value="ECO:0007669"/>
    <property type="project" value="TreeGrafter"/>
</dbReference>
<dbReference type="Gene3D" id="1.20.58.870">
    <property type="match status" value="1"/>
</dbReference>
<organism evidence="16 17">
    <name type="scientific">Cyanidium caldarium</name>
    <name type="common">Red alga</name>
    <dbReference type="NCBI Taxonomy" id="2771"/>
    <lineage>
        <taxon>Eukaryota</taxon>
        <taxon>Rhodophyta</taxon>
        <taxon>Bangiophyceae</taxon>
        <taxon>Cyanidiales</taxon>
        <taxon>Cyanidiaceae</taxon>
        <taxon>Cyanidium</taxon>
    </lineage>
</organism>
<comment type="subcellular location">
    <subcellularLocation>
        <location evidence="1 12">Nucleus</location>
    </subcellularLocation>
</comment>
<dbReference type="Pfam" id="PF17855">
    <property type="entry name" value="MCM_lid"/>
    <property type="match status" value="1"/>
</dbReference>
<dbReference type="Pfam" id="PF00493">
    <property type="entry name" value="MCM"/>
    <property type="match status" value="1"/>
</dbReference>
<evidence type="ECO:0000256" key="12">
    <source>
        <dbReference type="RuleBase" id="RU368064"/>
    </source>
</evidence>